<reference evidence="7" key="1">
    <citation type="submission" date="2020-05" db="EMBL/GenBank/DDBJ databases">
        <authorList>
            <person name="Chiriac C."/>
            <person name="Salcher M."/>
            <person name="Ghai R."/>
            <person name="Kavagutti S V."/>
        </authorList>
    </citation>
    <scope>NUCLEOTIDE SEQUENCE</scope>
</reference>
<proteinExistence type="predicted"/>
<dbReference type="GO" id="GO:0005524">
    <property type="term" value="F:ATP binding"/>
    <property type="evidence" value="ECO:0007669"/>
    <property type="project" value="UniProtKB-UniRule"/>
</dbReference>
<dbReference type="SUPFAM" id="SSF52540">
    <property type="entry name" value="P-loop containing nucleoside triphosphate hydrolases"/>
    <property type="match status" value="1"/>
</dbReference>
<protein>
    <submittedName>
        <fullName evidence="7">UvrD-like helicase C-terminal domain containing protein</fullName>
    </submittedName>
</protein>
<dbReference type="Pfam" id="PF00580">
    <property type="entry name" value="UvrD-helicase"/>
    <property type="match status" value="1"/>
</dbReference>
<evidence type="ECO:0000256" key="3">
    <source>
        <dbReference type="ARBA" id="ARBA00022806"/>
    </source>
</evidence>
<sequence length="482" mass="53285">MRTWSPQQEAFFHEFQHGTGNIVGIARAGVGKTTTGVHGVTLAPERNILFCAFNKKIAQELESRFGSQYPHVTVKTIHAVGYAIVRKCWEGVRCDFSSARADALAEQVCGAKTPDAIKRLVSKLHTKGREIAPHATVIGDLTDLAMTFELYPDDSWESLGFDMDYVEAKALEAMELAASVRVSTIDGSDMLYLPIRNQWLAKTYDMVVVDEAQDMTVSQLEIAEGVCKGRIVIIGDDRQAIYAFRGADCDSLNRLKEKLDGKVLRLTTTYRCAKAIVREAQRLVPDFEAGDDNPEGEVLYAPLDKLLTMVQPGDFVLSRVNAPLVSLAISMLRAGKRARVAGRDLGAGLTALVRKLKAASIPDLMAKIARWEQREVERMMKAKRPERVDAIHDQAEMLVELARDARGMSDLDARISALFSDDGLGDAGVVTFSSVHRSKGLEANRVFVLESTLRDNNQEELNIQYVAITRAKQTLVWVTGEV</sequence>
<dbReference type="PANTHER" id="PTHR11070:SF2">
    <property type="entry name" value="ATP-DEPENDENT DNA HELICASE SRS2"/>
    <property type="match status" value="1"/>
</dbReference>
<dbReference type="InterPro" id="IPR027785">
    <property type="entry name" value="UvrD-like_helicase_C"/>
</dbReference>
<gene>
    <name evidence="7" type="ORF">UFOVP1196_8</name>
</gene>
<feature type="binding site" evidence="5">
    <location>
        <begin position="26"/>
        <end position="33"/>
    </location>
    <ligand>
        <name>ATP</name>
        <dbReference type="ChEBI" id="CHEBI:30616"/>
    </ligand>
</feature>
<organism evidence="7">
    <name type="scientific">uncultured Caudovirales phage</name>
    <dbReference type="NCBI Taxonomy" id="2100421"/>
    <lineage>
        <taxon>Viruses</taxon>
        <taxon>Duplodnaviria</taxon>
        <taxon>Heunggongvirae</taxon>
        <taxon>Uroviricota</taxon>
        <taxon>Caudoviricetes</taxon>
        <taxon>Peduoviridae</taxon>
        <taxon>Maltschvirus</taxon>
        <taxon>Maltschvirus maltsch</taxon>
    </lineage>
</organism>
<evidence type="ECO:0000256" key="1">
    <source>
        <dbReference type="ARBA" id="ARBA00022741"/>
    </source>
</evidence>
<dbReference type="InterPro" id="IPR000212">
    <property type="entry name" value="DNA_helicase_UvrD/REP"/>
</dbReference>
<dbReference type="Pfam" id="PF13538">
    <property type="entry name" value="UvrD_C_2"/>
    <property type="match status" value="1"/>
</dbReference>
<dbReference type="GO" id="GO:0000725">
    <property type="term" value="P:recombinational repair"/>
    <property type="evidence" value="ECO:0007669"/>
    <property type="project" value="TreeGrafter"/>
</dbReference>
<dbReference type="PANTHER" id="PTHR11070">
    <property type="entry name" value="UVRD / RECB / PCRA DNA HELICASE FAMILY MEMBER"/>
    <property type="match status" value="1"/>
</dbReference>
<accession>A0A6J5R4R8</accession>
<evidence type="ECO:0000313" key="7">
    <source>
        <dbReference type="EMBL" id="CAB4189696.1"/>
    </source>
</evidence>
<feature type="domain" description="UvrD-like helicase ATP-binding" evidence="6">
    <location>
        <begin position="5"/>
        <end position="273"/>
    </location>
</feature>
<dbReference type="GO" id="GO:0016787">
    <property type="term" value="F:hydrolase activity"/>
    <property type="evidence" value="ECO:0007669"/>
    <property type="project" value="UniProtKB-UniRule"/>
</dbReference>
<evidence type="ECO:0000256" key="4">
    <source>
        <dbReference type="ARBA" id="ARBA00022840"/>
    </source>
</evidence>
<keyword evidence="2 5" id="KW-0378">Hydrolase</keyword>
<name>A0A6J5R4R8_9CAUD</name>
<evidence type="ECO:0000259" key="6">
    <source>
        <dbReference type="PROSITE" id="PS51198"/>
    </source>
</evidence>
<dbReference type="InterPro" id="IPR014016">
    <property type="entry name" value="UvrD-like_ATP-bd"/>
</dbReference>
<evidence type="ECO:0000256" key="2">
    <source>
        <dbReference type="ARBA" id="ARBA00022801"/>
    </source>
</evidence>
<keyword evidence="4 5" id="KW-0067">ATP-binding</keyword>
<keyword evidence="3 5" id="KW-0347">Helicase</keyword>
<dbReference type="GO" id="GO:0003677">
    <property type="term" value="F:DNA binding"/>
    <property type="evidence" value="ECO:0007669"/>
    <property type="project" value="InterPro"/>
</dbReference>
<dbReference type="PROSITE" id="PS51198">
    <property type="entry name" value="UVRD_HELICASE_ATP_BIND"/>
    <property type="match status" value="1"/>
</dbReference>
<dbReference type="GO" id="GO:0043138">
    <property type="term" value="F:3'-5' DNA helicase activity"/>
    <property type="evidence" value="ECO:0007669"/>
    <property type="project" value="TreeGrafter"/>
</dbReference>
<dbReference type="InterPro" id="IPR027417">
    <property type="entry name" value="P-loop_NTPase"/>
</dbReference>
<dbReference type="EMBL" id="LR797148">
    <property type="protein sequence ID" value="CAB4189696.1"/>
    <property type="molecule type" value="Genomic_DNA"/>
</dbReference>
<dbReference type="Gene3D" id="3.40.50.300">
    <property type="entry name" value="P-loop containing nucleotide triphosphate hydrolases"/>
    <property type="match status" value="2"/>
</dbReference>
<keyword evidence="1 5" id="KW-0547">Nucleotide-binding</keyword>
<evidence type="ECO:0000256" key="5">
    <source>
        <dbReference type="PROSITE-ProRule" id="PRU00560"/>
    </source>
</evidence>